<accession>A0ABT6F791</accession>
<dbReference type="Proteomes" id="UP001216907">
    <property type="component" value="Unassembled WGS sequence"/>
</dbReference>
<keyword evidence="3" id="KW-1185">Reference proteome</keyword>
<dbReference type="Pfam" id="PF12867">
    <property type="entry name" value="DinB_2"/>
    <property type="match status" value="1"/>
</dbReference>
<comment type="caution">
    <text evidence="2">The sequence shown here is derived from an EMBL/GenBank/DDBJ whole genome shotgun (WGS) entry which is preliminary data.</text>
</comment>
<sequence length="163" mass="17878">MTAKELIRKAFGTSEMILGRYMEGLTDPDLMVRAVPGMNHLAWQIGHLISAERGMVEMIRPGSAPSLPAGFDDTHSRKNTGDDDASKFLSLEAYKTLWKAQRQATLALLDALPDAELDREEPGKFPPFAPSVGLLMHTAGTHPIMHAGQFVAVRRLRGLPIAF</sequence>
<dbReference type="EMBL" id="JARRAG010000001">
    <property type="protein sequence ID" value="MDG3003429.1"/>
    <property type="molecule type" value="Genomic_DNA"/>
</dbReference>
<dbReference type="Gene3D" id="1.20.120.450">
    <property type="entry name" value="dinb family like domain"/>
    <property type="match status" value="1"/>
</dbReference>
<protein>
    <submittedName>
        <fullName evidence="2">DinB family protein</fullName>
    </submittedName>
</protein>
<feature type="domain" description="DinB-like" evidence="1">
    <location>
        <begin position="18"/>
        <end position="149"/>
    </location>
</feature>
<name>A0ABT6F791_9BACT</name>
<reference evidence="2 3" key="1">
    <citation type="submission" date="2023-03" db="EMBL/GenBank/DDBJ databases">
        <title>Paludisphaera mucosa sp. nov. a novel planctomycete from northern fen.</title>
        <authorList>
            <person name="Ivanova A."/>
        </authorList>
    </citation>
    <scope>NUCLEOTIDE SEQUENCE [LARGE SCALE GENOMIC DNA]</scope>
    <source>
        <strain evidence="2 3">Pla2</strain>
    </source>
</reference>
<dbReference type="InterPro" id="IPR034660">
    <property type="entry name" value="DinB/YfiT-like"/>
</dbReference>
<evidence type="ECO:0000313" key="2">
    <source>
        <dbReference type="EMBL" id="MDG3003429.1"/>
    </source>
</evidence>
<evidence type="ECO:0000259" key="1">
    <source>
        <dbReference type="Pfam" id="PF12867"/>
    </source>
</evidence>
<dbReference type="InterPro" id="IPR024775">
    <property type="entry name" value="DinB-like"/>
</dbReference>
<organism evidence="2 3">
    <name type="scientific">Paludisphaera mucosa</name>
    <dbReference type="NCBI Taxonomy" id="3030827"/>
    <lineage>
        <taxon>Bacteria</taxon>
        <taxon>Pseudomonadati</taxon>
        <taxon>Planctomycetota</taxon>
        <taxon>Planctomycetia</taxon>
        <taxon>Isosphaerales</taxon>
        <taxon>Isosphaeraceae</taxon>
        <taxon>Paludisphaera</taxon>
    </lineage>
</organism>
<proteinExistence type="predicted"/>
<dbReference type="RefSeq" id="WP_277859780.1">
    <property type="nucleotide sequence ID" value="NZ_JARRAG010000001.1"/>
</dbReference>
<dbReference type="SUPFAM" id="SSF109854">
    <property type="entry name" value="DinB/YfiT-like putative metalloenzymes"/>
    <property type="match status" value="1"/>
</dbReference>
<evidence type="ECO:0000313" key="3">
    <source>
        <dbReference type="Proteomes" id="UP001216907"/>
    </source>
</evidence>
<gene>
    <name evidence="2" type="ORF">PZE19_06600</name>
</gene>